<organism evidence="2 3">
    <name type="scientific">Rhodococcus jostii</name>
    <dbReference type="NCBI Taxonomy" id="132919"/>
    <lineage>
        <taxon>Bacteria</taxon>
        <taxon>Bacillati</taxon>
        <taxon>Actinomycetota</taxon>
        <taxon>Actinomycetes</taxon>
        <taxon>Mycobacteriales</taxon>
        <taxon>Nocardiaceae</taxon>
        <taxon>Rhodococcus</taxon>
    </lineage>
</organism>
<dbReference type="AlphaFoldDB" id="A0A1H4J7Z7"/>
<gene>
    <name evidence="2" type="ORF">SAMN04490220_0695</name>
</gene>
<proteinExistence type="predicted"/>
<keyword evidence="1" id="KW-0472">Membrane</keyword>
<dbReference type="RefSeq" id="WP_073366410.1">
    <property type="nucleotide sequence ID" value="NZ_FNTL01000003.1"/>
</dbReference>
<keyword evidence="1" id="KW-0812">Transmembrane</keyword>
<accession>A0A1H4J7Z7</accession>
<name>A0A1H4J7Z7_RHOJO</name>
<sequence>MTVVLSFYVVVAVVCAGISAAIANKKNRDTLGFLVIGFLFGPIGVLVSAVVAQGRAPAPEGFVAVTCPRCNTDQNVTRDEPKFECYQCKTESRVMEAGGDIVVKR</sequence>
<protein>
    <submittedName>
        <fullName evidence="2">Uncharacterized protein</fullName>
    </submittedName>
</protein>
<feature type="transmembrane region" description="Helical" evidence="1">
    <location>
        <begin position="30"/>
        <end position="52"/>
    </location>
</feature>
<dbReference type="EMBL" id="FNTL01000003">
    <property type="protein sequence ID" value="SEB42321.1"/>
    <property type="molecule type" value="Genomic_DNA"/>
</dbReference>
<evidence type="ECO:0000313" key="3">
    <source>
        <dbReference type="Proteomes" id="UP000183407"/>
    </source>
</evidence>
<evidence type="ECO:0000313" key="2">
    <source>
        <dbReference type="EMBL" id="SEB42321.1"/>
    </source>
</evidence>
<keyword evidence="1" id="KW-1133">Transmembrane helix</keyword>
<dbReference type="OrthoDB" id="3628326at2"/>
<dbReference type="Proteomes" id="UP000183407">
    <property type="component" value="Unassembled WGS sequence"/>
</dbReference>
<reference evidence="3" key="1">
    <citation type="submission" date="2016-10" db="EMBL/GenBank/DDBJ databases">
        <authorList>
            <person name="Varghese N."/>
        </authorList>
    </citation>
    <scope>NUCLEOTIDE SEQUENCE [LARGE SCALE GENOMIC DNA]</scope>
    <source>
        <strain evidence="3">DSM 44719</strain>
    </source>
</reference>
<evidence type="ECO:0000256" key="1">
    <source>
        <dbReference type="SAM" id="Phobius"/>
    </source>
</evidence>